<dbReference type="InterPro" id="IPR021848">
    <property type="entry name" value="HODM_asu-like"/>
</dbReference>
<dbReference type="EMBL" id="RHHQ01000017">
    <property type="protein sequence ID" value="RNB84528.1"/>
    <property type="molecule type" value="Genomic_DNA"/>
</dbReference>
<evidence type="ECO:0000313" key="1">
    <source>
        <dbReference type="EMBL" id="RNB84528.1"/>
    </source>
</evidence>
<dbReference type="OrthoDB" id="5242510at2"/>
<keyword evidence="2" id="KW-1185">Reference proteome</keyword>
<comment type="caution">
    <text evidence="1">The sequence shown here is derived from an EMBL/GenBank/DDBJ whole genome shotgun (WGS) entry which is preliminary data.</text>
</comment>
<dbReference type="RefSeq" id="WP_122919811.1">
    <property type="nucleotide sequence ID" value="NZ_RHHQ01000017.1"/>
</dbReference>
<sequence length="316" mass="36700">MSSDKVSRFPYPFSSDVYRYSNNSLLLDPPIAIEVTPEYEDEITLKRKLLTDCHSRCYQSLPHTLQAQWEVVSVVLHHLAETYPASFTLDKKENLWTFTNHILNETATFMFGDAGTLPIEPLDFVGRHVQEDLIVMGQRDNDLFLDAGQLCFPANWSLQFNLGMNFVEIHTPIPGFSADRLDEKIRNFIMRLENGQPWVRRNWSLNAGHKLDSSLETFHLWGQKRKEITAENAGQEVYLRVEVQKLFRLPRTHAVLFTIHTHLISLQELSLNRDYAKQLYHVLVELPDFIADYKGMKLFRGQTINYLHNLFNEAGC</sequence>
<dbReference type="Pfam" id="PF11927">
    <property type="entry name" value="HODM_asu-like"/>
    <property type="match status" value="1"/>
</dbReference>
<reference evidence="1 2" key="1">
    <citation type="submission" date="2018-10" db="EMBL/GenBank/DDBJ databases">
        <title>Phylogenomics of Brevibacillus.</title>
        <authorList>
            <person name="Dunlap C."/>
        </authorList>
    </citation>
    <scope>NUCLEOTIDE SEQUENCE [LARGE SCALE GENOMIC DNA]</scope>
    <source>
        <strain evidence="1 2">JCM 15716</strain>
    </source>
</reference>
<protein>
    <submittedName>
        <fullName evidence="1">DUF3445 domain-containing protein</fullName>
    </submittedName>
</protein>
<evidence type="ECO:0000313" key="2">
    <source>
        <dbReference type="Proteomes" id="UP000271031"/>
    </source>
</evidence>
<accession>A0A3M8D9A4</accession>
<gene>
    <name evidence="1" type="ORF">EDM56_20665</name>
</gene>
<proteinExistence type="predicted"/>
<dbReference type="AlphaFoldDB" id="A0A3M8D9A4"/>
<organism evidence="1 2">
    <name type="scientific">Brevibacillus fluminis</name>
    <dbReference type="NCBI Taxonomy" id="511487"/>
    <lineage>
        <taxon>Bacteria</taxon>
        <taxon>Bacillati</taxon>
        <taxon>Bacillota</taxon>
        <taxon>Bacilli</taxon>
        <taxon>Bacillales</taxon>
        <taxon>Paenibacillaceae</taxon>
        <taxon>Brevibacillus</taxon>
    </lineage>
</organism>
<dbReference type="Proteomes" id="UP000271031">
    <property type="component" value="Unassembled WGS sequence"/>
</dbReference>
<name>A0A3M8D9A4_9BACL</name>